<keyword evidence="3" id="KW-1185">Reference proteome</keyword>
<dbReference type="PROSITE" id="PS51257">
    <property type="entry name" value="PROKAR_LIPOPROTEIN"/>
    <property type="match status" value="1"/>
</dbReference>
<protein>
    <submittedName>
        <fullName evidence="2">Uncharacterized protein</fullName>
    </submittedName>
</protein>
<keyword evidence="1" id="KW-0732">Signal</keyword>
<gene>
    <name evidence="2" type="ORF">HG15A2_36740</name>
</gene>
<organism evidence="2 3">
    <name type="scientific">Adhaeretor mobilis</name>
    <dbReference type="NCBI Taxonomy" id="1930276"/>
    <lineage>
        <taxon>Bacteria</taxon>
        <taxon>Pseudomonadati</taxon>
        <taxon>Planctomycetota</taxon>
        <taxon>Planctomycetia</taxon>
        <taxon>Pirellulales</taxon>
        <taxon>Lacipirellulaceae</taxon>
        <taxon>Adhaeretor</taxon>
    </lineage>
</organism>
<accession>A0A517MZW3</accession>
<reference evidence="2 3" key="1">
    <citation type="submission" date="2019-02" db="EMBL/GenBank/DDBJ databases">
        <title>Deep-cultivation of Planctomycetes and their phenomic and genomic characterization uncovers novel biology.</title>
        <authorList>
            <person name="Wiegand S."/>
            <person name="Jogler M."/>
            <person name="Boedeker C."/>
            <person name="Pinto D."/>
            <person name="Vollmers J."/>
            <person name="Rivas-Marin E."/>
            <person name="Kohn T."/>
            <person name="Peeters S.H."/>
            <person name="Heuer A."/>
            <person name="Rast P."/>
            <person name="Oberbeckmann S."/>
            <person name="Bunk B."/>
            <person name="Jeske O."/>
            <person name="Meyerdierks A."/>
            <person name="Storesund J.E."/>
            <person name="Kallscheuer N."/>
            <person name="Luecker S."/>
            <person name="Lage O.M."/>
            <person name="Pohl T."/>
            <person name="Merkel B.J."/>
            <person name="Hornburger P."/>
            <person name="Mueller R.-W."/>
            <person name="Bruemmer F."/>
            <person name="Labrenz M."/>
            <person name="Spormann A.M."/>
            <person name="Op den Camp H."/>
            <person name="Overmann J."/>
            <person name="Amann R."/>
            <person name="Jetten M.S.M."/>
            <person name="Mascher T."/>
            <person name="Medema M.H."/>
            <person name="Devos D.P."/>
            <person name="Kaster A.-K."/>
            <person name="Ovreas L."/>
            <person name="Rohde M."/>
            <person name="Galperin M.Y."/>
            <person name="Jogler C."/>
        </authorList>
    </citation>
    <scope>NUCLEOTIDE SEQUENCE [LARGE SCALE GENOMIC DNA]</scope>
    <source>
        <strain evidence="2 3">HG15A2</strain>
    </source>
</reference>
<feature type="chain" id="PRO_5022007728" evidence="1">
    <location>
        <begin position="19"/>
        <end position="85"/>
    </location>
</feature>
<dbReference type="EMBL" id="CP036263">
    <property type="protein sequence ID" value="QDT00338.1"/>
    <property type="molecule type" value="Genomic_DNA"/>
</dbReference>
<sequence precursor="true">MLRTLFMMLVAVCLATTAGCGCCSGLFGSRTTAAKPVYAPIGPSCPVPSCPAPSCNSCPSGGEMYGASYGGESYSAGYPGVMSGG</sequence>
<dbReference type="AlphaFoldDB" id="A0A517MZW3"/>
<feature type="signal peptide" evidence="1">
    <location>
        <begin position="1"/>
        <end position="18"/>
    </location>
</feature>
<evidence type="ECO:0000256" key="1">
    <source>
        <dbReference type="SAM" id="SignalP"/>
    </source>
</evidence>
<evidence type="ECO:0000313" key="3">
    <source>
        <dbReference type="Proteomes" id="UP000319852"/>
    </source>
</evidence>
<evidence type="ECO:0000313" key="2">
    <source>
        <dbReference type="EMBL" id="QDT00338.1"/>
    </source>
</evidence>
<proteinExistence type="predicted"/>
<name>A0A517MZW3_9BACT</name>
<dbReference type="Proteomes" id="UP000319852">
    <property type="component" value="Chromosome"/>
</dbReference>
<dbReference type="KEGG" id="amob:HG15A2_36740"/>